<keyword evidence="2" id="KW-1185">Reference proteome</keyword>
<organism evidence="1 2">
    <name type="scientific">Luteolibacter yonseiensis</name>
    <dbReference type="NCBI Taxonomy" id="1144680"/>
    <lineage>
        <taxon>Bacteria</taxon>
        <taxon>Pseudomonadati</taxon>
        <taxon>Verrucomicrobiota</taxon>
        <taxon>Verrucomicrobiia</taxon>
        <taxon>Verrucomicrobiales</taxon>
        <taxon>Verrucomicrobiaceae</taxon>
        <taxon>Luteolibacter</taxon>
    </lineage>
</organism>
<name>A0A934VDK7_9BACT</name>
<gene>
    <name evidence="1" type="ORF">JIN84_21640</name>
</gene>
<evidence type="ECO:0000313" key="2">
    <source>
        <dbReference type="Proteomes" id="UP000600139"/>
    </source>
</evidence>
<dbReference type="RefSeq" id="WP_200353189.1">
    <property type="nucleotide sequence ID" value="NZ_BAABHZ010000002.1"/>
</dbReference>
<protein>
    <submittedName>
        <fullName evidence="1">Uncharacterized protein</fullName>
    </submittedName>
</protein>
<comment type="caution">
    <text evidence="1">The sequence shown here is derived from an EMBL/GenBank/DDBJ whole genome shotgun (WGS) entry which is preliminary data.</text>
</comment>
<reference evidence="1" key="1">
    <citation type="submission" date="2021-01" db="EMBL/GenBank/DDBJ databases">
        <title>Modified the classification status of verrucomicrobia.</title>
        <authorList>
            <person name="Feng X."/>
        </authorList>
    </citation>
    <scope>NUCLEOTIDE SEQUENCE</scope>
    <source>
        <strain evidence="1">JCM 18052</strain>
    </source>
</reference>
<proteinExistence type="predicted"/>
<sequence>METNEIRDKAVAATLEQFDFEKVERAAQAVGWNVQTRPSIDGGPPDVAEMKTIARSLLEKAWDDEGAPNCEYCHGGLRASRTDGCLSLQFVLEESYFVAALDLPASGGN</sequence>
<accession>A0A934VDK7</accession>
<dbReference type="AlphaFoldDB" id="A0A934VDK7"/>
<dbReference type="Proteomes" id="UP000600139">
    <property type="component" value="Unassembled WGS sequence"/>
</dbReference>
<dbReference type="EMBL" id="JAENIK010000013">
    <property type="protein sequence ID" value="MBK1818240.1"/>
    <property type="molecule type" value="Genomic_DNA"/>
</dbReference>
<evidence type="ECO:0000313" key="1">
    <source>
        <dbReference type="EMBL" id="MBK1818240.1"/>
    </source>
</evidence>